<sequence>MWLLILSQILNFTAFYWIPGAISRISGANTFVSILFFFLYGLISHLKFFCFILYSAFLK</sequence>
<name>A0A829CZH9_LEPIR</name>
<feature type="transmembrane region" description="Helical" evidence="1">
    <location>
        <begin position="33"/>
        <end position="57"/>
    </location>
</feature>
<accession>A0A829CZH9</accession>
<evidence type="ECO:0000313" key="2">
    <source>
        <dbReference type="EMBL" id="EMY04303.1"/>
    </source>
</evidence>
<organism evidence="2 3">
    <name type="scientific">Leptospira interrogans str. 2002000626</name>
    <dbReference type="NCBI Taxonomy" id="996803"/>
    <lineage>
        <taxon>Bacteria</taxon>
        <taxon>Pseudomonadati</taxon>
        <taxon>Spirochaetota</taxon>
        <taxon>Spirochaetia</taxon>
        <taxon>Leptospirales</taxon>
        <taxon>Leptospiraceae</taxon>
        <taxon>Leptospira</taxon>
    </lineage>
</organism>
<gene>
    <name evidence="2" type="ORF">LEP1GSC029_3665</name>
</gene>
<evidence type="ECO:0000313" key="3">
    <source>
        <dbReference type="Proteomes" id="UP000012329"/>
    </source>
</evidence>
<dbReference type="AlphaFoldDB" id="A0A829CZH9"/>
<reference evidence="2 3" key="1">
    <citation type="submission" date="2013-02" db="EMBL/GenBank/DDBJ databases">
        <authorList>
            <person name="Harkins D.M."/>
            <person name="Durkin A.S."/>
            <person name="Brinkac L.M."/>
            <person name="Haft D.H."/>
            <person name="Selengut J.D."/>
            <person name="Sanka R."/>
            <person name="DePew J."/>
            <person name="Purushe J."/>
            <person name="Whelen A.C."/>
            <person name="Vinetz J.M."/>
            <person name="Sutton G.G."/>
            <person name="Nierman W.C."/>
            <person name="Fouts D.E."/>
        </authorList>
    </citation>
    <scope>NUCLEOTIDE SEQUENCE [LARGE SCALE GENOMIC DNA]</scope>
    <source>
        <strain evidence="2 3">2002000626</strain>
    </source>
</reference>
<protein>
    <submittedName>
        <fullName evidence="2">Uncharacterized protein</fullName>
    </submittedName>
</protein>
<dbReference type="EMBL" id="AFJL02000140">
    <property type="protein sequence ID" value="EMY04303.1"/>
    <property type="molecule type" value="Genomic_DNA"/>
</dbReference>
<keyword evidence="1" id="KW-0812">Transmembrane</keyword>
<keyword evidence="1" id="KW-1133">Transmembrane helix</keyword>
<dbReference type="Proteomes" id="UP000012329">
    <property type="component" value="Unassembled WGS sequence"/>
</dbReference>
<proteinExistence type="predicted"/>
<comment type="caution">
    <text evidence="2">The sequence shown here is derived from an EMBL/GenBank/DDBJ whole genome shotgun (WGS) entry which is preliminary data.</text>
</comment>
<evidence type="ECO:0000256" key="1">
    <source>
        <dbReference type="SAM" id="Phobius"/>
    </source>
</evidence>
<keyword evidence="1" id="KW-0472">Membrane</keyword>